<protein>
    <submittedName>
        <fullName evidence="3">Uncharacterized protein</fullName>
    </submittedName>
</protein>
<comment type="caution">
    <text evidence="3">The sequence shown here is derived from an EMBL/GenBank/DDBJ whole genome shotgun (WGS) entry which is preliminary data.</text>
</comment>
<dbReference type="EMBL" id="JAJEPV010000014">
    <property type="protein sequence ID" value="MCC2119389.1"/>
    <property type="molecule type" value="Genomic_DNA"/>
</dbReference>
<sequence length="467" mass="54333">MKRKIVNMGTIGIVVIILLVGVLNYKQVAETEMKKIETEENSVRENKTNYTNEQDSSNICESVKKVDFSSKEYSINWEIYTDQVALAYKENFYRIITNQMPLEYEEEKAVYFRDHLRGISDLDDMEFIEQFVKETRYRFIDCDGDGLPELLMDIGINGFCILKYLVEEQKVEVYHWLNEYEALLGSNQIGYCNSTSANNTRYGYKTLNRAGEVENEIYFTAYYGETGIEYEIYIFGDESMSGHLNQEQWDEVTKDFFTMLDCPVTMVTYEEAFGKNFTGTEALHGNTDEAMRAYDEFLSGERALENSGGSTIANMDDGSMKYLTCDINGDHIPELHIQTSGDYYILAYQNNVLFVLFHEQVEETLKCYGVCKNGEIVYKYTKENKESYSFYKFEFSGNAFKTIAFYRNDSNGNGVYDENDEYECNETICTFEEWTSSAEGYFSIDKNGDVQILHMMEWKDYNESKKR</sequence>
<evidence type="ECO:0000313" key="4">
    <source>
        <dbReference type="Proteomes" id="UP001197795"/>
    </source>
</evidence>
<dbReference type="RefSeq" id="WP_227063210.1">
    <property type="nucleotide sequence ID" value="NZ_JAJEPV010000014.1"/>
</dbReference>
<gene>
    <name evidence="3" type="ORF">LKD75_07215</name>
</gene>
<name>A0AAE2ZZF8_9FIRM</name>
<evidence type="ECO:0000256" key="2">
    <source>
        <dbReference type="SAM" id="Phobius"/>
    </source>
</evidence>
<feature type="coiled-coil region" evidence="1">
    <location>
        <begin position="26"/>
        <end position="53"/>
    </location>
</feature>
<proteinExistence type="predicted"/>
<keyword evidence="2" id="KW-0812">Transmembrane</keyword>
<accession>A0AAE2ZZF8</accession>
<keyword evidence="4" id="KW-1185">Reference proteome</keyword>
<dbReference type="Proteomes" id="UP001197795">
    <property type="component" value="Unassembled WGS sequence"/>
</dbReference>
<keyword evidence="1" id="KW-0175">Coiled coil</keyword>
<keyword evidence="2" id="KW-0472">Membrane</keyword>
<evidence type="ECO:0000256" key="1">
    <source>
        <dbReference type="SAM" id="Coils"/>
    </source>
</evidence>
<organism evidence="3 4">
    <name type="scientific">Waltera acetigignens</name>
    <dbReference type="NCBI Taxonomy" id="2981769"/>
    <lineage>
        <taxon>Bacteria</taxon>
        <taxon>Bacillati</taxon>
        <taxon>Bacillota</taxon>
        <taxon>Clostridia</taxon>
        <taxon>Lachnospirales</taxon>
        <taxon>Lachnospiraceae</taxon>
        <taxon>Waltera</taxon>
    </lineage>
</organism>
<dbReference type="AlphaFoldDB" id="A0AAE2ZZF8"/>
<reference evidence="3 4" key="1">
    <citation type="submission" date="2021-10" db="EMBL/GenBank/DDBJ databases">
        <title>Anaerobic single-cell dispensing facilitates the cultivation of human gut bacteria.</title>
        <authorList>
            <person name="Afrizal A."/>
        </authorList>
    </citation>
    <scope>NUCLEOTIDE SEQUENCE [LARGE SCALE GENOMIC DNA]</scope>
    <source>
        <strain evidence="3 4">CLA-AA-H273</strain>
    </source>
</reference>
<evidence type="ECO:0000313" key="3">
    <source>
        <dbReference type="EMBL" id="MCC2119389.1"/>
    </source>
</evidence>
<keyword evidence="2" id="KW-1133">Transmembrane helix</keyword>
<feature type="transmembrane region" description="Helical" evidence="2">
    <location>
        <begin position="6"/>
        <end position="25"/>
    </location>
</feature>